<comment type="function">
    <text evidence="7">Releases the supercoiling and torsional tension of DNA introduced during the DNA replication and transcription by transiently cleaving and rejoining one strand of the DNA duplex. Introduces a single-strand break via transesterification at the specific target site 5'-[CT]CCTTp site in duplex DNA. The scissile phosphodiester is attacked by the catalytic tyrosine of the enzyme, resulting in the formation of a DNA-(3'-phosphotyrosyl)-enzyme intermediate and the expulsion of a 5'-OH DNA strand. The free DNA strand then undergoes passage around the unbroken strand thus removing DNA supercoils. Finally, in the religation step, the DNA 5'-OH attacks the covalent intermediate to expel the active-site tyrosine and restore the DNA phosphodiester backbone.</text>
</comment>
<feature type="coiled-coil region" evidence="8">
    <location>
        <begin position="695"/>
        <end position="783"/>
    </location>
</feature>
<dbReference type="Gene3D" id="1.10.10.41">
    <property type="entry name" value="Yeast DNA topoisomerase - domain 1"/>
    <property type="match status" value="1"/>
</dbReference>
<dbReference type="InterPro" id="IPR008336">
    <property type="entry name" value="TopoI_DNA-bd_euk"/>
</dbReference>
<evidence type="ECO:0000256" key="1">
    <source>
        <dbReference type="ARBA" id="ARBA00000213"/>
    </source>
</evidence>
<reference evidence="11 12" key="1">
    <citation type="submission" date="2018-11" db="EMBL/GenBank/DDBJ databases">
        <title>Genome sequence of Apiotrichum porosum DSM 27194.</title>
        <authorList>
            <person name="Aliyu H."/>
            <person name="Gorte O."/>
            <person name="Ochsenreither K."/>
        </authorList>
    </citation>
    <scope>NUCLEOTIDE SEQUENCE [LARGE SCALE GENOMIC DNA]</scope>
    <source>
        <strain evidence="11 12">DSM 27194</strain>
    </source>
</reference>
<dbReference type="PANTHER" id="PTHR10290">
    <property type="entry name" value="DNA TOPOISOMERASE I"/>
    <property type="match status" value="1"/>
</dbReference>
<dbReference type="InterPro" id="IPR036202">
    <property type="entry name" value="TopoI_DNA-bd_euk_N_sf"/>
</dbReference>
<dbReference type="InterPro" id="IPR014711">
    <property type="entry name" value="TopoI_cat_a-hlx-sub_euk"/>
</dbReference>
<feature type="compositionally biased region" description="Basic and acidic residues" evidence="9">
    <location>
        <begin position="184"/>
        <end position="199"/>
    </location>
</feature>
<dbReference type="Gene3D" id="3.90.15.10">
    <property type="entry name" value="Topoisomerase I, Chain A, domain 3"/>
    <property type="match status" value="1"/>
</dbReference>
<gene>
    <name evidence="11" type="primary">TOP1</name>
    <name evidence="11" type="ORF">EHS24_000212</name>
</gene>
<dbReference type="Pfam" id="PF14370">
    <property type="entry name" value="Topo_C_assoc"/>
    <property type="match status" value="1"/>
</dbReference>
<evidence type="ECO:0000313" key="12">
    <source>
        <dbReference type="Proteomes" id="UP000279236"/>
    </source>
</evidence>
<evidence type="ECO:0000256" key="6">
    <source>
        <dbReference type="PROSITE-ProRule" id="PRU01382"/>
    </source>
</evidence>
<evidence type="ECO:0000256" key="8">
    <source>
        <dbReference type="SAM" id="Coils"/>
    </source>
</evidence>
<dbReference type="GO" id="GO:0007059">
    <property type="term" value="P:chromosome segregation"/>
    <property type="evidence" value="ECO:0007669"/>
    <property type="project" value="TreeGrafter"/>
</dbReference>
<comment type="catalytic activity">
    <reaction evidence="1 6 7">
        <text>ATP-independent breakage of single-stranded DNA, followed by passage and rejoining.</text>
        <dbReference type="EC" id="5.6.2.1"/>
    </reaction>
</comment>
<dbReference type="SMART" id="SM00435">
    <property type="entry name" value="TOPEUc"/>
    <property type="match status" value="1"/>
</dbReference>
<evidence type="ECO:0000256" key="3">
    <source>
        <dbReference type="ARBA" id="ARBA00023029"/>
    </source>
</evidence>
<evidence type="ECO:0000256" key="9">
    <source>
        <dbReference type="SAM" id="MobiDB-lite"/>
    </source>
</evidence>
<feature type="active site" description="O-(3'-phospho-DNA)-tyrosine intermediate" evidence="6">
    <location>
        <position position="802"/>
    </location>
</feature>
<evidence type="ECO:0000256" key="5">
    <source>
        <dbReference type="ARBA" id="ARBA00023235"/>
    </source>
</evidence>
<feature type="compositionally biased region" description="Basic residues" evidence="9">
    <location>
        <begin position="38"/>
        <end position="52"/>
    </location>
</feature>
<proteinExistence type="inferred from homology"/>
<keyword evidence="3 6" id="KW-0799">Topoisomerase</keyword>
<dbReference type="GeneID" id="39584755"/>
<dbReference type="PRINTS" id="PR00416">
    <property type="entry name" value="EUTPISMRASEI"/>
</dbReference>
<comment type="caution">
    <text evidence="11">The sequence shown here is derived from an EMBL/GenBank/DDBJ whole genome shotgun (WGS) entry which is preliminary data.</text>
</comment>
<organism evidence="11 12">
    <name type="scientific">Apiotrichum porosum</name>
    <dbReference type="NCBI Taxonomy" id="105984"/>
    <lineage>
        <taxon>Eukaryota</taxon>
        <taxon>Fungi</taxon>
        <taxon>Dikarya</taxon>
        <taxon>Basidiomycota</taxon>
        <taxon>Agaricomycotina</taxon>
        <taxon>Tremellomycetes</taxon>
        <taxon>Trichosporonales</taxon>
        <taxon>Trichosporonaceae</taxon>
        <taxon>Apiotrichum</taxon>
    </lineage>
</organism>
<dbReference type="GO" id="GO:0003677">
    <property type="term" value="F:DNA binding"/>
    <property type="evidence" value="ECO:0007669"/>
    <property type="project" value="UniProtKB-UniRule"/>
</dbReference>
<dbReference type="GO" id="GO:0003917">
    <property type="term" value="F:DNA topoisomerase type I (single strand cut, ATP-independent) activity"/>
    <property type="evidence" value="ECO:0007669"/>
    <property type="project" value="UniProtKB-UniRule"/>
</dbReference>
<dbReference type="InterPro" id="IPR051062">
    <property type="entry name" value="Topoisomerase_IB"/>
</dbReference>
<dbReference type="InterPro" id="IPR013500">
    <property type="entry name" value="TopoI_cat_euk"/>
</dbReference>
<dbReference type="RefSeq" id="XP_028479904.1">
    <property type="nucleotide sequence ID" value="XM_028616047.1"/>
</dbReference>
<keyword evidence="4 6" id="KW-0238">DNA-binding</keyword>
<dbReference type="GO" id="GO:0005694">
    <property type="term" value="C:chromosome"/>
    <property type="evidence" value="ECO:0007669"/>
    <property type="project" value="InterPro"/>
</dbReference>
<accession>A0A427Y9D4</accession>
<dbReference type="PROSITE" id="PS52038">
    <property type="entry name" value="TOPO_IB_2"/>
    <property type="match status" value="1"/>
</dbReference>
<dbReference type="Pfam" id="PF01028">
    <property type="entry name" value="Topoisom_I"/>
    <property type="match status" value="1"/>
</dbReference>
<dbReference type="InterPro" id="IPR013034">
    <property type="entry name" value="DNA_topo_DNA_db_N_dom1"/>
</dbReference>
<dbReference type="GO" id="GO:0006265">
    <property type="term" value="P:DNA topological change"/>
    <property type="evidence" value="ECO:0007669"/>
    <property type="project" value="UniProtKB-UniRule"/>
</dbReference>
<dbReference type="InterPro" id="IPR025834">
    <property type="entry name" value="TopoI_C_dom"/>
</dbReference>
<feature type="domain" description="DNA topoisomerase I eukaryotic-type" evidence="10">
    <location>
        <begin position="368"/>
        <end position="816"/>
    </location>
</feature>
<dbReference type="GO" id="GO:0006260">
    <property type="term" value="P:DNA replication"/>
    <property type="evidence" value="ECO:0007669"/>
    <property type="project" value="TreeGrafter"/>
</dbReference>
<keyword evidence="5 6" id="KW-0413">Isomerase</keyword>
<protein>
    <recommendedName>
        <fullName evidence="7">DNA topoisomerase I</fullName>
        <ecNumber evidence="7">5.6.2.1</ecNumber>
    </recommendedName>
    <alternativeName>
        <fullName evidence="7">DNA topoisomerase 1</fullName>
    </alternativeName>
</protein>
<feature type="compositionally biased region" description="Low complexity" evidence="9">
    <location>
        <begin position="95"/>
        <end position="106"/>
    </location>
</feature>
<dbReference type="SUPFAM" id="SSF56741">
    <property type="entry name" value="Eukaryotic DNA topoisomerase I, N-terminal DNA-binding fragment"/>
    <property type="match status" value="1"/>
</dbReference>
<keyword evidence="8" id="KW-0175">Coiled coil</keyword>
<evidence type="ECO:0000256" key="7">
    <source>
        <dbReference type="RuleBase" id="RU365101"/>
    </source>
</evidence>
<dbReference type="AlphaFoldDB" id="A0A427Y9D4"/>
<name>A0A427Y9D4_9TREE</name>
<evidence type="ECO:0000256" key="4">
    <source>
        <dbReference type="ARBA" id="ARBA00023125"/>
    </source>
</evidence>
<dbReference type="Proteomes" id="UP000279236">
    <property type="component" value="Unassembled WGS sequence"/>
</dbReference>
<dbReference type="Gene3D" id="2.170.11.10">
    <property type="entry name" value="DNA Topoisomerase I, domain 2"/>
    <property type="match status" value="1"/>
</dbReference>
<dbReference type="InterPro" id="IPR014727">
    <property type="entry name" value="TopoI_cat_a/b-sub_euk"/>
</dbReference>
<dbReference type="EC" id="5.6.2.1" evidence="7"/>
<dbReference type="CDD" id="cd00659">
    <property type="entry name" value="Topo_IB_C"/>
    <property type="match status" value="1"/>
</dbReference>
<feature type="compositionally biased region" description="Basic residues" evidence="9">
    <location>
        <begin position="139"/>
        <end position="150"/>
    </location>
</feature>
<comment type="similarity">
    <text evidence="2 6 7">Belongs to the type IB topoisomerase family.</text>
</comment>
<sequence length="844" mass="95823">MVRDYSSDESDAPLARKPKANGKRNGAASSDEDERPLSKKPRVSSTAAKKRRIVESDDESDAGPSSPPAKATNGHAASDSEDDKPLAKVARKPASKGSAKPASKGKPVSKGKAAPKPKVESESDELDELSESEDEKPLAKSRKAPAKKAAPRNSNASAKKVKPEPESSDDEKPLAKKKKTAPVKTDKKPAVKREKKEASNDDDDTFKWWEGGDGAGDDSVKWTSFEHSGVLFPPPYVRLPSNVKMKYDGVALTLPPESEEVAGFFGAMIETDHAKDETFRANFFRDFKAVLEEHPPKEKVKVTSLEKCDFRPMFEHFEGEREKKKTMTKEEKKDLKEAKDKLEAPYLFAMVDGRKEKTGNFRAEPPSLFRGRGEHPRKGTLKYRLRPEDIVINIGKDAPIPVSNVPGKWKGVQHDNTVTWLAHWKENVNGQSKYVFLAASSTWKGQSDRAKFEKARELIKHVDKIRADYNQDLKSKVMAERQRATALYFIDKLALRAGNEKGEDEADTVGCCSLRYEHVTLIPPNIVRLDFLGKDSMRFEQEVEVEPQVFKNIKLFKAEPKGKGDDLFDRLTTSTLNKYLNEQMKGLTAKVFRTYNASWTFQQQLKNTPRNGTVAEKIAAYNTANRQVAILCNHQKTVSKGFAESFAKFGDKVRAVKYQRMKARLQLLALNPKLKKKHPEYAEDESDMDDEFFERHEEELREKALEAAKKKFEKENLKLKEEKEKPQPESELKERLAEIKAEFKTLAKERKTRKVEPKKNMTEEKLRDQIDKFDARIATLKVQMDDKDKLKDVALSTSKINYIDPRLTAAWCKKHDVPLEKMFTKTLREKFPWAEAEADADWIF</sequence>
<dbReference type="EMBL" id="RSCE01000001">
    <property type="protein sequence ID" value="RSH87696.1"/>
    <property type="molecule type" value="Genomic_DNA"/>
</dbReference>
<feature type="compositionally biased region" description="Acidic residues" evidence="9">
    <location>
        <begin position="122"/>
        <end position="134"/>
    </location>
</feature>
<dbReference type="OrthoDB" id="47179at2759"/>
<dbReference type="InterPro" id="IPR001631">
    <property type="entry name" value="TopoI"/>
</dbReference>
<dbReference type="InterPro" id="IPR013030">
    <property type="entry name" value="DNA_topo_DNA_db_N_dom2"/>
</dbReference>
<evidence type="ECO:0000256" key="2">
    <source>
        <dbReference type="ARBA" id="ARBA00006645"/>
    </source>
</evidence>
<dbReference type="GO" id="GO:0005730">
    <property type="term" value="C:nucleolus"/>
    <property type="evidence" value="ECO:0007669"/>
    <property type="project" value="TreeGrafter"/>
</dbReference>
<dbReference type="InterPro" id="IPR013499">
    <property type="entry name" value="TopoI_euk"/>
</dbReference>
<dbReference type="FunFam" id="1.10.10.41:FF:000001">
    <property type="entry name" value="DNA topoisomerase I"/>
    <property type="match status" value="1"/>
</dbReference>
<dbReference type="Pfam" id="PF02919">
    <property type="entry name" value="Topoisom_I_N"/>
    <property type="match status" value="1"/>
</dbReference>
<dbReference type="PANTHER" id="PTHR10290:SF3">
    <property type="entry name" value="DNA TOPOISOMERASE 1"/>
    <property type="match status" value="1"/>
</dbReference>
<dbReference type="InterPro" id="IPR011010">
    <property type="entry name" value="DNA_brk_join_enz"/>
</dbReference>
<evidence type="ECO:0000313" key="11">
    <source>
        <dbReference type="EMBL" id="RSH87696.1"/>
    </source>
</evidence>
<feature type="compositionally biased region" description="Basic and acidic residues" evidence="9">
    <location>
        <begin position="161"/>
        <end position="174"/>
    </location>
</feature>
<dbReference type="SUPFAM" id="SSF56349">
    <property type="entry name" value="DNA breaking-rejoining enzymes"/>
    <property type="match status" value="1"/>
</dbReference>
<dbReference type="Gene3D" id="1.10.132.10">
    <property type="match status" value="1"/>
</dbReference>
<dbReference type="STRING" id="105984.A0A427Y9D4"/>
<evidence type="ECO:0000259" key="10">
    <source>
        <dbReference type="SMART" id="SM00435"/>
    </source>
</evidence>
<dbReference type="FunFam" id="3.90.15.10:FF:000002">
    <property type="entry name" value="DNA topoisomerase I"/>
    <property type="match status" value="1"/>
</dbReference>
<feature type="region of interest" description="Disordered" evidence="9">
    <location>
        <begin position="1"/>
        <end position="208"/>
    </location>
</feature>
<keyword evidence="12" id="KW-1185">Reference proteome</keyword>